<comment type="caution">
    <text evidence="7">The sequence shown here is derived from an EMBL/GenBank/DDBJ whole genome shotgun (WGS) entry which is preliminary data.</text>
</comment>
<dbReference type="InterPro" id="IPR000914">
    <property type="entry name" value="SBP_5_dom"/>
</dbReference>
<evidence type="ECO:0000256" key="4">
    <source>
        <dbReference type="ARBA" id="ARBA00022729"/>
    </source>
</evidence>
<feature type="domain" description="Solute-binding protein family 5" evidence="6">
    <location>
        <begin position="2"/>
        <end position="252"/>
    </location>
</feature>
<dbReference type="Pfam" id="PF00496">
    <property type="entry name" value="SBP_bac_5"/>
    <property type="match status" value="1"/>
</dbReference>
<keyword evidence="3" id="KW-0813">Transport</keyword>
<accession>A0A923ELW9</accession>
<sequence length="258" mass="29115">MQPRLAERWENKDNLLWTFHLRPGLTRSDGTAITAQDIVWSWQRLVSPATASPTRATPAICISPTPARLPSGKRDPRRWGESAERHHAAGHSDPAECRLPAMLAHPSLVPIDKVLVERYADKWTRPEHIVTSGPYKLSQWVVNERLVAERNAKYWDNAHTVINKVTYLPISSEAADVNRYKAGEIDIVYTVPINQFAQLQKTMGDQLDVSPQLATYYYEFNTTRPPFNDARVRRALNMALDKDIIAGKVLGRASARPG</sequence>
<evidence type="ECO:0000256" key="1">
    <source>
        <dbReference type="ARBA" id="ARBA00004196"/>
    </source>
</evidence>
<feature type="compositionally biased region" description="Basic and acidic residues" evidence="5">
    <location>
        <begin position="72"/>
        <end position="87"/>
    </location>
</feature>
<dbReference type="PANTHER" id="PTHR30290">
    <property type="entry name" value="PERIPLASMIC BINDING COMPONENT OF ABC TRANSPORTER"/>
    <property type="match status" value="1"/>
</dbReference>
<reference evidence="7" key="1">
    <citation type="submission" date="2020-08" db="EMBL/GenBank/DDBJ databases">
        <title>Tigecycline and colistin resistance in Klebsiella pneumoniae.</title>
        <authorList>
            <person name="Ramesh N."/>
            <person name="Shanthini T."/>
            <person name="Prasanth M."/>
            <person name="Senthilkumar N."/>
            <person name="Meesala Krishna M."/>
            <person name="Guruswami G."/>
        </authorList>
    </citation>
    <scope>NUCLEOTIDE SEQUENCE</scope>
    <source>
        <strain evidence="7">SHM 84C</strain>
    </source>
</reference>
<dbReference type="AlphaFoldDB" id="A0A923ELW9"/>
<dbReference type="Gene3D" id="3.40.190.10">
    <property type="entry name" value="Periplasmic binding protein-like II"/>
    <property type="match status" value="1"/>
</dbReference>
<evidence type="ECO:0000313" key="8">
    <source>
        <dbReference type="Proteomes" id="UP000629923"/>
    </source>
</evidence>
<feature type="region of interest" description="Disordered" evidence="5">
    <location>
        <begin position="55"/>
        <end position="94"/>
    </location>
</feature>
<proteinExistence type="inferred from homology"/>
<dbReference type="Proteomes" id="UP000629923">
    <property type="component" value="Unassembled WGS sequence"/>
</dbReference>
<organism evidence="7 8">
    <name type="scientific">Klebsiella pneumoniae</name>
    <dbReference type="NCBI Taxonomy" id="573"/>
    <lineage>
        <taxon>Bacteria</taxon>
        <taxon>Pseudomonadati</taxon>
        <taxon>Pseudomonadota</taxon>
        <taxon>Gammaproteobacteria</taxon>
        <taxon>Enterobacterales</taxon>
        <taxon>Enterobacteriaceae</taxon>
        <taxon>Klebsiella/Raoultella group</taxon>
        <taxon>Klebsiella</taxon>
        <taxon>Klebsiella pneumoniae complex</taxon>
    </lineage>
</organism>
<dbReference type="GO" id="GO:1904680">
    <property type="term" value="F:peptide transmembrane transporter activity"/>
    <property type="evidence" value="ECO:0007669"/>
    <property type="project" value="TreeGrafter"/>
</dbReference>
<dbReference type="EMBL" id="JACLQZ010000001">
    <property type="protein sequence ID" value="MBC2872758.1"/>
    <property type="molecule type" value="Genomic_DNA"/>
</dbReference>
<dbReference type="InterPro" id="IPR039424">
    <property type="entry name" value="SBP_5"/>
</dbReference>
<name>A0A923ELW9_KLEPN</name>
<evidence type="ECO:0000259" key="6">
    <source>
        <dbReference type="Pfam" id="PF00496"/>
    </source>
</evidence>
<dbReference type="Gene3D" id="3.90.76.10">
    <property type="entry name" value="Dipeptide-binding Protein, Domain 1"/>
    <property type="match status" value="1"/>
</dbReference>
<comment type="subcellular location">
    <subcellularLocation>
        <location evidence="1">Cell envelope</location>
    </subcellularLocation>
</comment>
<evidence type="ECO:0000256" key="2">
    <source>
        <dbReference type="ARBA" id="ARBA00005695"/>
    </source>
</evidence>
<comment type="similarity">
    <text evidence="2">Belongs to the bacterial solute-binding protein 5 family.</text>
</comment>
<dbReference type="GO" id="GO:0030288">
    <property type="term" value="C:outer membrane-bounded periplasmic space"/>
    <property type="evidence" value="ECO:0007669"/>
    <property type="project" value="TreeGrafter"/>
</dbReference>
<evidence type="ECO:0000313" key="7">
    <source>
        <dbReference type="EMBL" id="MBC2872758.1"/>
    </source>
</evidence>
<gene>
    <name evidence="7" type="ORF">H7U18_04600</name>
</gene>
<protein>
    <recommendedName>
        <fullName evidence="6">Solute-binding protein family 5 domain-containing protein</fullName>
    </recommendedName>
</protein>
<dbReference type="Gene3D" id="3.10.105.10">
    <property type="entry name" value="Dipeptide-binding Protein, Domain 3"/>
    <property type="match status" value="1"/>
</dbReference>
<evidence type="ECO:0000256" key="5">
    <source>
        <dbReference type="SAM" id="MobiDB-lite"/>
    </source>
</evidence>
<dbReference type="PANTHER" id="PTHR30290:SF10">
    <property type="entry name" value="PERIPLASMIC OLIGOPEPTIDE-BINDING PROTEIN-RELATED"/>
    <property type="match status" value="1"/>
</dbReference>
<dbReference type="GO" id="GO:0015833">
    <property type="term" value="P:peptide transport"/>
    <property type="evidence" value="ECO:0007669"/>
    <property type="project" value="TreeGrafter"/>
</dbReference>
<dbReference type="SUPFAM" id="SSF53850">
    <property type="entry name" value="Periplasmic binding protein-like II"/>
    <property type="match status" value="1"/>
</dbReference>
<evidence type="ECO:0000256" key="3">
    <source>
        <dbReference type="ARBA" id="ARBA00022448"/>
    </source>
</evidence>
<keyword evidence="4" id="KW-0732">Signal</keyword>